<reference evidence="3" key="1">
    <citation type="submission" date="2011-03" db="EMBL/GenBank/DDBJ databases">
        <authorList>
            <person name="Voget S."/>
            <person name="Streit W.R."/>
            <person name="Jaeger K.E."/>
            <person name="Daniel R."/>
        </authorList>
    </citation>
    <scope>NUCLEOTIDE SEQUENCE [LARGE SCALE GENOMIC DNA]</scope>
    <source>
        <strain evidence="3">PG1</strain>
    </source>
</reference>
<evidence type="ECO:0000259" key="1">
    <source>
        <dbReference type="Pfam" id="PF08845"/>
    </source>
</evidence>
<proteinExistence type="predicted"/>
<sequence>MADTNHNAPVLFPDRSVTIRESYRYINADLDQSTYPSMRIRGKWLEDAGFAPPQRVRIEVTLGRLVITTIPEEDCDHLGRHGFPILDRQTGLRRRMRCPANDKNKPNAFTA</sequence>
<accession>A0A0B6S2P7</accession>
<dbReference type="GO" id="GO:0016788">
    <property type="term" value="F:hydrolase activity, acting on ester bonds"/>
    <property type="evidence" value="ECO:0007669"/>
    <property type="project" value="InterPro"/>
</dbReference>
<organism evidence="2 3">
    <name type="scientific">Burkholderia plantarii</name>
    <dbReference type="NCBI Taxonomy" id="41899"/>
    <lineage>
        <taxon>Bacteria</taxon>
        <taxon>Pseudomonadati</taxon>
        <taxon>Pseudomonadota</taxon>
        <taxon>Betaproteobacteria</taxon>
        <taxon>Burkholderiales</taxon>
        <taxon>Burkholderiaceae</taxon>
        <taxon>Burkholderia</taxon>
    </lineage>
</organism>
<feature type="domain" description="Toxin SymE-like" evidence="1">
    <location>
        <begin position="22"/>
        <end position="69"/>
    </location>
</feature>
<reference evidence="2 3" key="2">
    <citation type="journal article" date="2016" name="Appl. Microbiol. Biotechnol.">
        <title>Mutations improving production and secretion of extracellular lipase by Burkholderia glumae PG1.</title>
        <authorList>
            <person name="Knapp A."/>
            <person name="Voget S."/>
            <person name="Gao R."/>
            <person name="Zaburannyi N."/>
            <person name="Krysciak D."/>
            <person name="Breuer M."/>
            <person name="Hauer B."/>
            <person name="Streit W.R."/>
            <person name="Muller R."/>
            <person name="Daniel R."/>
            <person name="Jaeger K.E."/>
        </authorList>
    </citation>
    <scope>NUCLEOTIDE SEQUENCE [LARGE SCALE GENOMIC DNA]</scope>
    <source>
        <strain evidence="2 3">PG1</strain>
    </source>
</reference>
<gene>
    <name evidence="2" type="ORF">BGL_2c18620</name>
</gene>
<dbReference type="Pfam" id="PF08845">
    <property type="entry name" value="SymE_toxin"/>
    <property type="match status" value="1"/>
</dbReference>
<keyword evidence="3" id="KW-1185">Reference proteome</keyword>
<name>A0A0B6S2P7_BURPL</name>
<evidence type="ECO:0000313" key="3">
    <source>
        <dbReference type="Proteomes" id="UP000031838"/>
    </source>
</evidence>
<evidence type="ECO:0000313" key="2">
    <source>
        <dbReference type="EMBL" id="AJK49928.1"/>
    </source>
</evidence>
<dbReference type="GO" id="GO:0016070">
    <property type="term" value="P:RNA metabolic process"/>
    <property type="evidence" value="ECO:0007669"/>
    <property type="project" value="InterPro"/>
</dbReference>
<dbReference type="AlphaFoldDB" id="A0A0B6S2P7"/>
<dbReference type="GO" id="GO:0005737">
    <property type="term" value="C:cytoplasm"/>
    <property type="evidence" value="ECO:0007669"/>
    <property type="project" value="InterPro"/>
</dbReference>
<dbReference type="KEGG" id="bgp:BGL_2c18620"/>
<dbReference type="HOGENOM" id="CLU_170896_0_0_4"/>
<dbReference type="RefSeq" id="WP_042628285.1">
    <property type="nucleotide sequence ID" value="NZ_CP002581.1"/>
</dbReference>
<dbReference type="InterPro" id="IPR014944">
    <property type="entry name" value="Toxin_SymE-like"/>
</dbReference>
<dbReference type="Proteomes" id="UP000031838">
    <property type="component" value="Chromosome 2"/>
</dbReference>
<dbReference type="EMBL" id="CP002581">
    <property type="protein sequence ID" value="AJK49928.1"/>
    <property type="molecule type" value="Genomic_DNA"/>
</dbReference>
<protein>
    <recommendedName>
        <fullName evidence="1">Toxin SymE-like domain-containing protein</fullName>
    </recommendedName>
</protein>
<dbReference type="GO" id="GO:0003723">
    <property type="term" value="F:RNA binding"/>
    <property type="evidence" value="ECO:0007669"/>
    <property type="project" value="InterPro"/>
</dbReference>